<name>A0A8S1JCW2_9CHLO</name>
<keyword evidence="18" id="KW-1185">Reference proteome</keyword>
<dbReference type="InterPro" id="IPR018247">
    <property type="entry name" value="EF_Hand_1_Ca_BS"/>
</dbReference>
<keyword evidence="7" id="KW-0106">Calcium</keyword>
<dbReference type="EMBL" id="CAJHUC010002972">
    <property type="protein sequence ID" value="CAD7704905.1"/>
    <property type="molecule type" value="Genomic_DNA"/>
</dbReference>
<dbReference type="GO" id="GO:0004674">
    <property type="term" value="F:protein serine/threonine kinase activity"/>
    <property type="evidence" value="ECO:0007669"/>
    <property type="project" value="UniProtKB-KW"/>
</dbReference>
<feature type="domain" description="EF-hand" evidence="16">
    <location>
        <begin position="427"/>
        <end position="462"/>
    </location>
</feature>
<dbReference type="SUPFAM" id="SSF56112">
    <property type="entry name" value="Protein kinase-like (PK-like)"/>
    <property type="match status" value="1"/>
</dbReference>
<comment type="catalytic activity">
    <reaction evidence="10">
        <text>L-threonyl-[protein] + ATP = O-phospho-L-threonyl-[protein] + ADP + H(+)</text>
        <dbReference type="Rhea" id="RHEA:46608"/>
        <dbReference type="Rhea" id="RHEA-COMP:11060"/>
        <dbReference type="Rhea" id="RHEA-COMP:11605"/>
        <dbReference type="ChEBI" id="CHEBI:15378"/>
        <dbReference type="ChEBI" id="CHEBI:30013"/>
        <dbReference type="ChEBI" id="CHEBI:30616"/>
        <dbReference type="ChEBI" id="CHEBI:61977"/>
        <dbReference type="ChEBI" id="CHEBI:456216"/>
        <dbReference type="EC" id="2.7.11.1"/>
    </reaction>
</comment>
<evidence type="ECO:0000259" key="16">
    <source>
        <dbReference type="PROSITE" id="PS50222"/>
    </source>
</evidence>
<dbReference type="OrthoDB" id="40902at2759"/>
<dbReference type="InterPro" id="IPR017441">
    <property type="entry name" value="Protein_kinase_ATP_BS"/>
</dbReference>
<dbReference type="PROSITE" id="PS50011">
    <property type="entry name" value="PROTEIN_KINASE_DOM"/>
    <property type="match status" value="1"/>
</dbReference>
<organism evidence="17 18">
    <name type="scientific">Ostreobium quekettii</name>
    <dbReference type="NCBI Taxonomy" id="121088"/>
    <lineage>
        <taxon>Eukaryota</taxon>
        <taxon>Viridiplantae</taxon>
        <taxon>Chlorophyta</taxon>
        <taxon>core chlorophytes</taxon>
        <taxon>Ulvophyceae</taxon>
        <taxon>TCBD clade</taxon>
        <taxon>Bryopsidales</taxon>
        <taxon>Ostreobineae</taxon>
        <taxon>Ostreobiaceae</taxon>
        <taxon>Ostreobium</taxon>
    </lineage>
</organism>
<dbReference type="AlphaFoldDB" id="A0A8S1JCW2"/>
<dbReference type="FunFam" id="1.10.238.10:FF:000001">
    <property type="entry name" value="Calmodulin 1"/>
    <property type="match status" value="1"/>
</dbReference>
<evidence type="ECO:0000313" key="18">
    <source>
        <dbReference type="Proteomes" id="UP000708148"/>
    </source>
</evidence>
<dbReference type="SMART" id="SM00054">
    <property type="entry name" value="EFh"/>
    <property type="match status" value="4"/>
</dbReference>
<evidence type="ECO:0000256" key="9">
    <source>
        <dbReference type="ARBA" id="ARBA00024334"/>
    </source>
</evidence>
<keyword evidence="6" id="KW-0418">Kinase</keyword>
<keyword evidence="3" id="KW-0808">Transferase</keyword>
<dbReference type="EC" id="2.7.11.1" evidence="1"/>
<evidence type="ECO:0000256" key="11">
    <source>
        <dbReference type="ARBA" id="ARBA00048679"/>
    </source>
</evidence>
<feature type="domain" description="EF-hand" evidence="16">
    <location>
        <begin position="355"/>
        <end position="390"/>
    </location>
</feature>
<dbReference type="Proteomes" id="UP000708148">
    <property type="component" value="Unassembled WGS sequence"/>
</dbReference>
<dbReference type="FunFam" id="3.30.200.20:FF:000004">
    <property type="entry name" value="Calcium-dependent protein kinase 1"/>
    <property type="match status" value="1"/>
</dbReference>
<dbReference type="InterPro" id="IPR050205">
    <property type="entry name" value="CDPK_Ser/Thr_kinases"/>
</dbReference>
<evidence type="ECO:0000256" key="2">
    <source>
        <dbReference type="ARBA" id="ARBA00022527"/>
    </source>
</evidence>
<dbReference type="InterPro" id="IPR008271">
    <property type="entry name" value="Ser/Thr_kinase_AS"/>
</dbReference>
<evidence type="ECO:0000256" key="13">
    <source>
        <dbReference type="RuleBase" id="RU000304"/>
    </source>
</evidence>
<evidence type="ECO:0000256" key="3">
    <source>
        <dbReference type="ARBA" id="ARBA00022679"/>
    </source>
</evidence>
<evidence type="ECO:0000256" key="6">
    <source>
        <dbReference type="ARBA" id="ARBA00022777"/>
    </source>
</evidence>
<dbReference type="InterPro" id="IPR011009">
    <property type="entry name" value="Kinase-like_dom_sf"/>
</dbReference>
<comment type="caution">
    <text evidence="17">The sequence shown here is derived from an EMBL/GenBank/DDBJ whole genome shotgun (WGS) entry which is preliminary data.</text>
</comment>
<dbReference type="PANTHER" id="PTHR24349">
    <property type="entry name" value="SERINE/THREONINE-PROTEIN KINASE"/>
    <property type="match status" value="1"/>
</dbReference>
<dbReference type="PROSITE" id="PS00108">
    <property type="entry name" value="PROTEIN_KINASE_ST"/>
    <property type="match status" value="1"/>
</dbReference>
<feature type="domain" description="EF-hand" evidence="16">
    <location>
        <begin position="463"/>
        <end position="494"/>
    </location>
</feature>
<dbReference type="Gene3D" id="1.10.510.10">
    <property type="entry name" value="Transferase(Phosphotransferase) domain 1"/>
    <property type="match status" value="1"/>
</dbReference>
<dbReference type="PROSITE" id="PS50222">
    <property type="entry name" value="EF_HAND_2"/>
    <property type="match status" value="4"/>
</dbReference>
<dbReference type="GO" id="GO:0005509">
    <property type="term" value="F:calcium ion binding"/>
    <property type="evidence" value="ECO:0007669"/>
    <property type="project" value="InterPro"/>
</dbReference>
<dbReference type="InterPro" id="IPR002048">
    <property type="entry name" value="EF_hand_dom"/>
</dbReference>
<feature type="region of interest" description="Disordered" evidence="14">
    <location>
        <begin position="1"/>
        <end position="39"/>
    </location>
</feature>
<dbReference type="CDD" id="cd05117">
    <property type="entry name" value="STKc_CAMK"/>
    <property type="match status" value="1"/>
</dbReference>
<dbReference type="PROSITE" id="PS00107">
    <property type="entry name" value="PROTEIN_KINASE_ATP"/>
    <property type="match status" value="1"/>
</dbReference>
<evidence type="ECO:0000256" key="5">
    <source>
        <dbReference type="ARBA" id="ARBA00022741"/>
    </source>
</evidence>
<evidence type="ECO:0000256" key="7">
    <source>
        <dbReference type="ARBA" id="ARBA00022837"/>
    </source>
</evidence>
<evidence type="ECO:0000256" key="1">
    <source>
        <dbReference type="ARBA" id="ARBA00012513"/>
    </source>
</evidence>
<dbReference type="SUPFAM" id="SSF47473">
    <property type="entry name" value="EF-hand"/>
    <property type="match status" value="1"/>
</dbReference>
<evidence type="ECO:0000256" key="10">
    <source>
        <dbReference type="ARBA" id="ARBA00047899"/>
    </source>
</evidence>
<protein>
    <recommendedName>
        <fullName evidence="1">non-specific serine/threonine protein kinase</fullName>
        <ecNumber evidence="1">2.7.11.1</ecNumber>
    </recommendedName>
</protein>
<proteinExistence type="inferred from homology"/>
<dbReference type="Gene3D" id="3.30.200.20">
    <property type="entry name" value="Phosphorylase Kinase, domain 1"/>
    <property type="match status" value="1"/>
</dbReference>
<keyword evidence="4" id="KW-0479">Metal-binding</keyword>
<evidence type="ECO:0000256" key="8">
    <source>
        <dbReference type="ARBA" id="ARBA00022840"/>
    </source>
</evidence>
<dbReference type="FunFam" id="1.10.510.10:FF:000178">
    <property type="entry name" value="Calcium-dependent protein kinase 5"/>
    <property type="match status" value="1"/>
</dbReference>
<reference evidence="17" key="1">
    <citation type="submission" date="2020-12" db="EMBL/GenBank/DDBJ databases">
        <authorList>
            <person name="Iha C."/>
        </authorList>
    </citation>
    <scope>NUCLEOTIDE SEQUENCE</scope>
</reference>
<keyword evidence="5 12" id="KW-0547">Nucleotide-binding</keyword>
<accession>A0A8S1JCW2</accession>
<dbReference type="InterPro" id="IPR011992">
    <property type="entry name" value="EF-hand-dom_pair"/>
</dbReference>
<keyword evidence="2 13" id="KW-0723">Serine/threonine-protein kinase</keyword>
<dbReference type="Pfam" id="PF00069">
    <property type="entry name" value="Pkinase"/>
    <property type="match status" value="1"/>
</dbReference>
<comment type="similarity">
    <text evidence="9">Belongs to the protein kinase superfamily. Ser/Thr protein kinase family. CDPK subfamily.</text>
</comment>
<evidence type="ECO:0000313" key="17">
    <source>
        <dbReference type="EMBL" id="CAD7704905.1"/>
    </source>
</evidence>
<sequence>MGCMGSKTSKSAGAEGVRNKPVEQPQAAQTSAPKGKKSFRRFLEQKTEDITTQWELGKKLGQGQFGITRICTNKKTKENAACKSISKRKMTHADDIDDVKREIEIMHHLAGHPNIVQLKGVYEDRHYIHLVMELCTGGELFDRIVAKGHYTEKDAATACRTMVQVVDHCHKMGVIHRDLKPENFLLENERDDCALKAIDFGLSVFFSEGEILSQIVGSAYYVAPEVLRKNHGKESDIWSCGVILYILLCGVPPFYGETENQIFDAILRGEPDFSSEPWPKISAAARNCVEKMLVSSPKKRASAEEILRHEWLKENGIASDKPLDNAVLSRIQQFANMNKLKKEALKVIAMNLPKEEIEGLKHLFHSIDTDNSGTITVAELRKGLQKKGALLPDADLESLMSNIDVDKNGVLDYNEFLAATMNLFKLQNDEKLMKAFEHFDTDNSGYITKDELKEGLKLYGNTDKDIEDILAVVDTDNDGRIDYEEFVEMMIGKS</sequence>
<comment type="catalytic activity">
    <reaction evidence="11">
        <text>L-seryl-[protein] + ATP = O-phospho-L-seryl-[protein] + ADP + H(+)</text>
        <dbReference type="Rhea" id="RHEA:17989"/>
        <dbReference type="Rhea" id="RHEA-COMP:9863"/>
        <dbReference type="Rhea" id="RHEA-COMP:11604"/>
        <dbReference type="ChEBI" id="CHEBI:15378"/>
        <dbReference type="ChEBI" id="CHEBI:29999"/>
        <dbReference type="ChEBI" id="CHEBI:30616"/>
        <dbReference type="ChEBI" id="CHEBI:83421"/>
        <dbReference type="ChEBI" id="CHEBI:456216"/>
        <dbReference type="EC" id="2.7.11.1"/>
    </reaction>
</comment>
<dbReference type="Gene3D" id="1.10.238.10">
    <property type="entry name" value="EF-hand"/>
    <property type="match status" value="1"/>
</dbReference>
<feature type="domain" description="Protein kinase" evidence="15">
    <location>
        <begin position="54"/>
        <end position="312"/>
    </location>
</feature>
<dbReference type="Pfam" id="PF13499">
    <property type="entry name" value="EF-hand_7"/>
    <property type="match status" value="2"/>
</dbReference>
<feature type="binding site" evidence="12">
    <location>
        <position position="83"/>
    </location>
    <ligand>
        <name>ATP</name>
        <dbReference type="ChEBI" id="CHEBI:30616"/>
    </ligand>
</feature>
<evidence type="ECO:0000256" key="4">
    <source>
        <dbReference type="ARBA" id="ARBA00022723"/>
    </source>
</evidence>
<evidence type="ECO:0000256" key="14">
    <source>
        <dbReference type="SAM" id="MobiDB-lite"/>
    </source>
</evidence>
<dbReference type="GO" id="GO:0005524">
    <property type="term" value="F:ATP binding"/>
    <property type="evidence" value="ECO:0007669"/>
    <property type="project" value="UniProtKB-UniRule"/>
</dbReference>
<feature type="compositionally biased region" description="Polar residues" evidence="14">
    <location>
        <begin position="1"/>
        <end position="11"/>
    </location>
</feature>
<dbReference type="SMART" id="SM00220">
    <property type="entry name" value="S_TKc"/>
    <property type="match status" value="1"/>
</dbReference>
<evidence type="ECO:0000259" key="15">
    <source>
        <dbReference type="PROSITE" id="PS50011"/>
    </source>
</evidence>
<dbReference type="InterPro" id="IPR000719">
    <property type="entry name" value="Prot_kinase_dom"/>
</dbReference>
<evidence type="ECO:0000256" key="12">
    <source>
        <dbReference type="PROSITE-ProRule" id="PRU10141"/>
    </source>
</evidence>
<keyword evidence="8 12" id="KW-0067">ATP-binding</keyword>
<gene>
    <name evidence="17" type="ORF">OSTQU699_LOCUS10260</name>
</gene>
<feature type="domain" description="EF-hand" evidence="16">
    <location>
        <begin position="391"/>
        <end position="426"/>
    </location>
</feature>
<dbReference type="PROSITE" id="PS00018">
    <property type="entry name" value="EF_HAND_1"/>
    <property type="match status" value="4"/>
</dbReference>